<evidence type="ECO:0000256" key="2">
    <source>
        <dbReference type="ARBA" id="ARBA00023239"/>
    </source>
</evidence>
<evidence type="ECO:0000313" key="4">
    <source>
        <dbReference type="EMBL" id="SDX82968.1"/>
    </source>
</evidence>
<organism evidence="4 5">
    <name type="scientific">Albimonas donghaensis</name>
    <dbReference type="NCBI Taxonomy" id="356660"/>
    <lineage>
        <taxon>Bacteria</taxon>
        <taxon>Pseudomonadati</taxon>
        <taxon>Pseudomonadota</taxon>
        <taxon>Alphaproteobacteria</taxon>
        <taxon>Rhodobacterales</taxon>
        <taxon>Paracoccaceae</taxon>
        <taxon>Albimonas</taxon>
    </lineage>
</organism>
<comment type="similarity">
    <text evidence="1">Belongs to the DSD1 family.</text>
</comment>
<dbReference type="AlphaFoldDB" id="A0A1H3EY08"/>
<dbReference type="CDD" id="cd06819">
    <property type="entry name" value="PLPDE_III_LS_D-TA"/>
    <property type="match status" value="1"/>
</dbReference>
<reference evidence="4 5" key="1">
    <citation type="submission" date="2016-10" db="EMBL/GenBank/DDBJ databases">
        <authorList>
            <person name="de Groot N.N."/>
        </authorList>
    </citation>
    <scope>NUCLEOTIDE SEQUENCE [LARGE SCALE GENOMIC DNA]</scope>
    <source>
        <strain evidence="4 5">DSM 17890</strain>
    </source>
</reference>
<dbReference type="EMBL" id="FNMZ01000011">
    <property type="protein sequence ID" value="SDX82968.1"/>
    <property type="molecule type" value="Genomic_DNA"/>
</dbReference>
<name>A0A1H3EY08_9RHOB</name>
<protein>
    <submittedName>
        <fullName evidence="4">D-3-hydroxyaspartate aldolase</fullName>
    </submittedName>
</protein>
<dbReference type="PANTHER" id="PTHR28004:SF2">
    <property type="entry name" value="D-SERINE DEHYDRATASE"/>
    <property type="match status" value="1"/>
</dbReference>
<evidence type="ECO:0000313" key="5">
    <source>
        <dbReference type="Proteomes" id="UP000199118"/>
    </source>
</evidence>
<keyword evidence="2" id="KW-0456">Lyase</keyword>
<dbReference type="SUPFAM" id="SSF51419">
    <property type="entry name" value="PLP-binding barrel"/>
    <property type="match status" value="1"/>
</dbReference>
<accession>A0A1H3EY08</accession>
<dbReference type="InterPro" id="IPR042208">
    <property type="entry name" value="D-ser_dehydrat-like_sf"/>
</dbReference>
<evidence type="ECO:0000259" key="3">
    <source>
        <dbReference type="SMART" id="SM01119"/>
    </source>
</evidence>
<dbReference type="SMART" id="SM01119">
    <property type="entry name" value="D-ser_dehydrat"/>
    <property type="match status" value="1"/>
</dbReference>
<keyword evidence="5" id="KW-1185">Reference proteome</keyword>
<dbReference type="InterPro" id="IPR026956">
    <property type="entry name" value="D-ser_dehydrat-like_dom"/>
</dbReference>
<gene>
    <name evidence="4" type="ORF">SAMN05444336_11122</name>
</gene>
<dbReference type="Pfam" id="PF14031">
    <property type="entry name" value="D-ser_dehydrat"/>
    <property type="match status" value="1"/>
</dbReference>
<dbReference type="Proteomes" id="UP000199118">
    <property type="component" value="Unassembled WGS sequence"/>
</dbReference>
<dbReference type="InterPro" id="IPR051466">
    <property type="entry name" value="D-amino_acid_metab_enzyme"/>
</dbReference>
<dbReference type="InterPro" id="IPR029066">
    <property type="entry name" value="PLP-binding_barrel"/>
</dbReference>
<dbReference type="GO" id="GO:0036088">
    <property type="term" value="P:D-serine catabolic process"/>
    <property type="evidence" value="ECO:0007669"/>
    <property type="project" value="TreeGrafter"/>
</dbReference>
<sequence>MTAADPDLLPYEMGLEPGLEPGFDVPALPGASEDEIETPALVVDLDAMEANLRAMAERNAAAGVKLRAHAKSHRSPELALEQIRIGGAIGVCCQKIAEAEAMVRGGVRDVFVTNEIVDPRKMARAARLARQARVIVMCDDARVLADWSAAAISHDVTLEMAVEIDCGTHLCGVDPGEPAADLAARVAATPGLRFAGLQAYHGAAQHIRDADERRAAIEAAADAVRLTLTALEARGLPCPMVGGAGTGSWEFEAASGVWTEMQCGSYLFMDADYQRVAAAEGQGLGAFANSLFLMATVISKRPGRAVCDAGLKVTSLESGPPRIEGVPGARVIGCSDEHGRIEDPEDRLDVGDRVRLIPGHCDPTVNLHAWIVGLRRGRVERLIRVAARGRSL</sequence>
<proteinExistence type="inferred from homology"/>
<dbReference type="STRING" id="356660.SAMN05444336_11122"/>
<dbReference type="Pfam" id="PF01168">
    <property type="entry name" value="Ala_racemase_N"/>
    <property type="match status" value="1"/>
</dbReference>
<dbReference type="PANTHER" id="PTHR28004">
    <property type="entry name" value="ZGC:162816-RELATED"/>
    <property type="match status" value="1"/>
</dbReference>
<dbReference type="RefSeq" id="WP_245710670.1">
    <property type="nucleotide sequence ID" value="NZ_FNMZ01000011.1"/>
</dbReference>
<dbReference type="Gene3D" id="3.20.20.10">
    <property type="entry name" value="Alanine racemase"/>
    <property type="match status" value="1"/>
</dbReference>
<dbReference type="InterPro" id="IPR001608">
    <property type="entry name" value="Ala_racemase_N"/>
</dbReference>
<evidence type="ECO:0000256" key="1">
    <source>
        <dbReference type="ARBA" id="ARBA00005323"/>
    </source>
</evidence>
<dbReference type="Gene3D" id="2.40.37.20">
    <property type="entry name" value="D-serine dehydratase-like domain"/>
    <property type="match status" value="1"/>
</dbReference>
<dbReference type="GO" id="GO:0008721">
    <property type="term" value="F:D-serine ammonia-lyase activity"/>
    <property type="evidence" value="ECO:0007669"/>
    <property type="project" value="TreeGrafter"/>
</dbReference>
<feature type="domain" description="D-serine dehydratase-like" evidence="3">
    <location>
        <begin position="290"/>
        <end position="375"/>
    </location>
</feature>